<proteinExistence type="predicted"/>
<organism evidence="1 2">
    <name type="scientific">Muribaculum caecicola</name>
    <dbReference type="NCBI Taxonomy" id="3038144"/>
    <lineage>
        <taxon>Bacteria</taxon>
        <taxon>Pseudomonadati</taxon>
        <taxon>Bacteroidota</taxon>
        <taxon>Bacteroidia</taxon>
        <taxon>Bacteroidales</taxon>
        <taxon>Muribaculaceae</taxon>
        <taxon>Muribaculum</taxon>
    </lineage>
</organism>
<accession>A0AC61S4Y2</accession>
<name>A0AC61S4Y2_9BACT</name>
<protein>
    <submittedName>
        <fullName evidence="1">Y-family DNA polymerase</fullName>
    </submittedName>
</protein>
<evidence type="ECO:0000313" key="1">
    <source>
        <dbReference type="EMBL" id="THG47286.1"/>
    </source>
</evidence>
<evidence type="ECO:0000313" key="2">
    <source>
        <dbReference type="Proteomes" id="UP000305401"/>
    </source>
</evidence>
<comment type="caution">
    <text evidence="1">The sequence shown here is derived from an EMBL/GenBank/DDBJ whole genome shotgun (WGS) entry which is preliminary data.</text>
</comment>
<reference evidence="1" key="1">
    <citation type="submission" date="2019-04" db="EMBL/GenBank/DDBJ databases">
        <title>Microbes associate with the intestines of laboratory mice.</title>
        <authorList>
            <person name="Navarre W."/>
            <person name="Wong E."/>
            <person name="Huang K.C."/>
            <person name="Tropini C."/>
            <person name="Ng K."/>
            <person name="Yu B."/>
        </authorList>
    </citation>
    <scope>NUCLEOTIDE SEQUENCE</scope>
    <source>
        <strain evidence="1">NM86_A22</strain>
    </source>
</reference>
<dbReference type="Proteomes" id="UP000305401">
    <property type="component" value="Unassembled WGS sequence"/>
</dbReference>
<dbReference type="EMBL" id="SSTG01000098">
    <property type="protein sequence ID" value="THG47286.1"/>
    <property type="molecule type" value="Genomic_DNA"/>
</dbReference>
<sequence length="422" mass="47984">MIVHIDCNSFFVSCERAFRPDLRHKPVVVLSNNDGCVCSMSTEAKLLGIKRGDPYFKFKELARTQNITCFSGNHKLYNDMSSRVMDTLRSIATNVEVYSVDDAFIKTDTSISLVEYGNFIKKKIWQDTCIPVSVGIAETKTLSKIASHFAKRYKAYNGVAVIDTTEKAKKAMSLLPIENIWGIGRKLTIRLRQLGIKTALQFAEMPQTMIHQILNITGERTWRELNGERCIPYEREATGKQSITASRSFAKDIYDIEYLSEAISVFAAIVSRRLRRQHGKCTELYVFLETNRFHNDTPYMCKTERTSFEEATSDTLEITSAANNALKRIYKNGIGFKRAGIVVTNIVTGNTWQMGLFTDELKRKRSICLMETIDKINAMNHATELIHVAAVTNRGVDRYVRNENKSRLYTTDINDIITVKAT</sequence>
<keyword evidence="2" id="KW-1185">Reference proteome</keyword>
<gene>
    <name evidence="1" type="ORF">E5990_07790</name>
</gene>